<dbReference type="AlphaFoldDB" id="A0A6C0INN1"/>
<proteinExistence type="predicted"/>
<evidence type="ECO:0000259" key="1">
    <source>
        <dbReference type="Pfam" id="PF05670"/>
    </source>
</evidence>
<organism evidence="2">
    <name type="scientific">viral metagenome</name>
    <dbReference type="NCBI Taxonomy" id="1070528"/>
    <lineage>
        <taxon>unclassified sequences</taxon>
        <taxon>metagenomes</taxon>
        <taxon>organismal metagenomes</taxon>
    </lineage>
</organism>
<name>A0A6C0INN1_9ZZZZ</name>
<evidence type="ECO:0000313" key="2">
    <source>
        <dbReference type="EMBL" id="QHT94602.1"/>
    </source>
</evidence>
<reference evidence="2" key="1">
    <citation type="journal article" date="2020" name="Nature">
        <title>Giant virus diversity and host interactions through global metagenomics.</title>
        <authorList>
            <person name="Schulz F."/>
            <person name="Roux S."/>
            <person name="Paez-Espino D."/>
            <person name="Jungbluth S."/>
            <person name="Walsh D.A."/>
            <person name="Denef V.J."/>
            <person name="McMahon K.D."/>
            <person name="Konstantinidis K.T."/>
            <person name="Eloe-Fadrosh E.A."/>
            <person name="Kyrpides N.C."/>
            <person name="Woyke T."/>
        </authorList>
    </citation>
    <scope>NUCLEOTIDE SEQUENCE</scope>
    <source>
        <strain evidence="2">GVMAG-M-3300024261-26</strain>
    </source>
</reference>
<dbReference type="InterPro" id="IPR008532">
    <property type="entry name" value="NFACT_RNA-bd"/>
</dbReference>
<protein>
    <recommendedName>
        <fullName evidence="1">NFACT RNA-binding domain-containing protein</fullName>
    </recommendedName>
</protein>
<dbReference type="Pfam" id="PF05670">
    <property type="entry name" value="NFACT-R_1"/>
    <property type="match status" value="1"/>
</dbReference>
<accession>A0A6C0INN1</accession>
<dbReference type="EMBL" id="MN740228">
    <property type="protein sequence ID" value="QHT94602.1"/>
    <property type="molecule type" value="Genomic_DNA"/>
</dbReference>
<feature type="domain" description="NFACT RNA-binding" evidence="1">
    <location>
        <begin position="18"/>
        <end position="105"/>
    </location>
</feature>
<sequence length="116" mass="12978">MSKMVYINSLGNSIEYSIGKNAQHNFDIIDRADEHDIWFHINGDSSCHVIAHLPTDILLSKKQLKQIITQGAVICKSNSRHKSGKNIPIVYTHIKHVKKTDTIGTVTTENAKVISI</sequence>